<gene>
    <name evidence="8" type="ORF">BVC80_1601g56</name>
</gene>
<keyword evidence="7" id="KW-0472">Membrane</keyword>
<dbReference type="GO" id="GO:0005778">
    <property type="term" value="C:peroxisomal membrane"/>
    <property type="evidence" value="ECO:0007669"/>
    <property type="project" value="TreeGrafter"/>
</dbReference>
<protein>
    <recommendedName>
        <fullName evidence="10">Mitochondrial substrate/solute carrier</fullName>
    </recommendedName>
</protein>
<evidence type="ECO:0000256" key="5">
    <source>
        <dbReference type="ARBA" id="ARBA00022737"/>
    </source>
</evidence>
<dbReference type="GO" id="GO:0015217">
    <property type="term" value="F:ADP transmembrane transporter activity"/>
    <property type="evidence" value="ECO:0007669"/>
    <property type="project" value="InterPro"/>
</dbReference>
<dbReference type="PANTHER" id="PTHR46650:SF1">
    <property type="entry name" value="PEROXISOMAL ADENINE NUCLEOTIDE TRANSPORTER 1"/>
    <property type="match status" value="1"/>
</dbReference>
<dbReference type="EMBL" id="MVGT01002617">
    <property type="protein sequence ID" value="OVA07291.1"/>
    <property type="molecule type" value="Genomic_DNA"/>
</dbReference>
<dbReference type="OrthoDB" id="18574at2759"/>
<proteinExistence type="inferred from homology"/>
<dbReference type="AlphaFoldDB" id="A0A200QA13"/>
<dbReference type="Proteomes" id="UP000195402">
    <property type="component" value="Unassembled WGS sequence"/>
</dbReference>
<evidence type="ECO:0008006" key="10">
    <source>
        <dbReference type="Google" id="ProtNLM"/>
    </source>
</evidence>
<evidence type="ECO:0000256" key="4">
    <source>
        <dbReference type="ARBA" id="ARBA00022692"/>
    </source>
</evidence>
<keyword evidence="9" id="KW-1185">Reference proteome</keyword>
<sequence length="110" mass="12050">MVIRKKSAVAVNIESLSEATSGAIGALLSTTVLYPPDTCKTKYQAENRASNVTDSLQIRSQGSVEFENVRLDFMSKLGARLTAGTLEVWDGRPPFLPSLEMTDGYYLRFG</sequence>
<keyword evidence="4" id="KW-0812">Transmembrane</keyword>
<dbReference type="InterPro" id="IPR023395">
    <property type="entry name" value="MCP_dom_sf"/>
</dbReference>
<evidence type="ECO:0000313" key="8">
    <source>
        <dbReference type="EMBL" id="OVA07291.1"/>
    </source>
</evidence>
<reference evidence="8 9" key="1">
    <citation type="journal article" date="2017" name="Mol. Plant">
        <title>The Genome of Medicinal Plant Macleaya cordata Provides New Insights into Benzylisoquinoline Alkaloids Metabolism.</title>
        <authorList>
            <person name="Liu X."/>
            <person name="Liu Y."/>
            <person name="Huang P."/>
            <person name="Ma Y."/>
            <person name="Qing Z."/>
            <person name="Tang Q."/>
            <person name="Cao H."/>
            <person name="Cheng P."/>
            <person name="Zheng Y."/>
            <person name="Yuan Z."/>
            <person name="Zhou Y."/>
            <person name="Liu J."/>
            <person name="Tang Z."/>
            <person name="Zhuo Y."/>
            <person name="Zhang Y."/>
            <person name="Yu L."/>
            <person name="Huang J."/>
            <person name="Yang P."/>
            <person name="Peng Q."/>
            <person name="Zhang J."/>
            <person name="Jiang W."/>
            <person name="Zhang Z."/>
            <person name="Lin K."/>
            <person name="Ro D.K."/>
            <person name="Chen X."/>
            <person name="Xiong X."/>
            <person name="Shang Y."/>
            <person name="Huang S."/>
            <person name="Zeng J."/>
        </authorList>
    </citation>
    <scope>NUCLEOTIDE SEQUENCE [LARGE SCALE GENOMIC DNA]</scope>
    <source>
        <strain evidence="9">cv. BLH2017</strain>
        <tissue evidence="8">Root</tissue>
    </source>
</reference>
<comment type="subcellular location">
    <subcellularLocation>
        <location evidence="1">Membrane</location>
    </subcellularLocation>
</comment>
<dbReference type="PANTHER" id="PTHR46650">
    <property type="entry name" value="PEROXISOMAL ADENINE NUCLEOTIDE TRANSPORTER 1"/>
    <property type="match status" value="1"/>
</dbReference>
<evidence type="ECO:0000256" key="2">
    <source>
        <dbReference type="ARBA" id="ARBA00006375"/>
    </source>
</evidence>
<dbReference type="GO" id="GO:0007031">
    <property type="term" value="P:peroxisome organization"/>
    <property type="evidence" value="ECO:0007669"/>
    <property type="project" value="TreeGrafter"/>
</dbReference>
<evidence type="ECO:0000256" key="7">
    <source>
        <dbReference type="ARBA" id="ARBA00023136"/>
    </source>
</evidence>
<dbReference type="InterPro" id="IPR045900">
    <property type="entry name" value="Peroxisomal_Ade_carrier"/>
</dbReference>
<keyword evidence="3" id="KW-0813">Transport</keyword>
<dbReference type="SUPFAM" id="SSF103506">
    <property type="entry name" value="Mitochondrial carrier"/>
    <property type="match status" value="1"/>
</dbReference>
<dbReference type="STRING" id="56857.A0A200QA13"/>
<name>A0A200QA13_MACCD</name>
<evidence type="ECO:0000256" key="1">
    <source>
        <dbReference type="ARBA" id="ARBA00004370"/>
    </source>
</evidence>
<keyword evidence="6" id="KW-1133">Transmembrane helix</keyword>
<keyword evidence="5" id="KW-0677">Repeat</keyword>
<evidence type="ECO:0000256" key="3">
    <source>
        <dbReference type="ARBA" id="ARBA00022448"/>
    </source>
</evidence>
<comment type="similarity">
    <text evidence="2">Belongs to the mitochondrial carrier (TC 2.A.29) family.</text>
</comment>
<accession>A0A200QA13</accession>
<evidence type="ECO:0000313" key="9">
    <source>
        <dbReference type="Proteomes" id="UP000195402"/>
    </source>
</evidence>
<dbReference type="InParanoid" id="A0A200QA13"/>
<comment type="caution">
    <text evidence="8">The sequence shown here is derived from an EMBL/GenBank/DDBJ whole genome shotgun (WGS) entry which is preliminary data.</text>
</comment>
<evidence type="ECO:0000256" key="6">
    <source>
        <dbReference type="ARBA" id="ARBA00022989"/>
    </source>
</evidence>
<organism evidence="8 9">
    <name type="scientific">Macleaya cordata</name>
    <name type="common">Five-seeded plume-poppy</name>
    <name type="synonym">Bocconia cordata</name>
    <dbReference type="NCBI Taxonomy" id="56857"/>
    <lineage>
        <taxon>Eukaryota</taxon>
        <taxon>Viridiplantae</taxon>
        <taxon>Streptophyta</taxon>
        <taxon>Embryophyta</taxon>
        <taxon>Tracheophyta</taxon>
        <taxon>Spermatophyta</taxon>
        <taxon>Magnoliopsida</taxon>
        <taxon>Ranunculales</taxon>
        <taxon>Papaveraceae</taxon>
        <taxon>Papaveroideae</taxon>
        <taxon>Macleaya</taxon>
    </lineage>
</organism>
<dbReference type="GO" id="GO:0006635">
    <property type="term" value="P:fatty acid beta-oxidation"/>
    <property type="evidence" value="ECO:0007669"/>
    <property type="project" value="InterPro"/>
</dbReference>
<dbReference type="GO" id="GO:0005347">
    <property type="term" value="F:ATP transmembrane transporter activity"/>
    <property type="evidence" value="ECO:0007669"/>
    <property type="project" value="InterPro"/>
</dbReference>